<proteinExistence type="predicted"/>
<feature type="non-terminal residue" evidence="1">
    <location>
        <position position="82"/>
    </location>
</feature>
<name>A8NGB5_BRUMA</name>
<reference evidence="1" key="1">
    <citation type="journal article" date="2007" name="Science">
        <title>Draft genome of the filarial nematode parasite Brugia malayi.</title>
        <authorList>
            <person name="Ghedin E."/>
            <person name="Wang S."/>
            <person name="Spiro D."/>
            <person name="Caler E."/>
            <person name="Zhao Q."/>
            <person name="Crabtree J."/>
            <person name="Allen J.E."/>
            <person name="Delcher A.L."/>
            <person name="Guiliano D.B."/>
            <person name="Miranda-Saavedra D."/>
            <person name="Angiuoli S.V."/>
            <person name="Creasy T."/>
            <person name="Amedeo P."/>
            <person name="Haas B."/>
            <person name="El-Sayed N.M."/>
            <person name="Wortman J.R."/>
            <person name="Feldblyum T."/>
            <person name="Tallon L."/>
            <person name="Schatz M."/>
            <person name="Shumway M."/>
            <person name="Koo H."/>
            <person name="Salzberg S.L."/>
            <person name="Schobel S."/>
            <person name="Pertea M."/>
            <person name="Pop M."/>
            <person name="White O."/>
            <person name="Barton G.J."/>
            <person name="Carlow C.K."/>
            <person name="Crawford M.J."/>
            <person name="Daub J."/>
            <person name="Dimmic M.W."/>
            <person name="Estes C.F."/>
            <person name="Foster J.M."/>
            <person name="Ganatra M."/>
            <person name="Gregory W.F."/>
            <person name="Johnson N.M."/>
            <person name="Jin J."/>
            <person name="Komuniecki R."/>
            <person name="Korf I."/>
            <person name="Kumar S."/>
            <person name="Laney S."/>
            <person name="Li B.W."/>
            <person name="Li W."/>
            <person name="Lindblom T.H."/>
            <person name="Lustigman S."/>
            <person name="Ma D."/>
            <person name="Maina C.V."/>
            <person name="Martin D.M."/>
            <person name="McCarter J.P."/>
            <person name="McReynolds L."/>
            <person name="Mitreva M."/>
            <person name="Nutman T.B."/>
            <person name="Parkinson J."/>
            <person name="Peregrin-Alvarez J.M."/>
            <person name="Poole C."/>
            <person name="Ren Q."/>
            <person name="Saunders L."/>
            <person name="Sluder A.E."/>
            <person name="Smith K."/>
            <person name="Stanke M."/>
            <person name="Unnasch T.R."/>
            <person name="Ware J."/>
            <person name="Wei A.D."/>
            <person name="Weil G."/>
            <person name="Williams D.J."/>
            <person name="Zhang Y."/>
            <person name="Williams S.A."/>
            <person name="Fraser-Liggett C."/>
            <person name="Slatko B."/>
            <person name="Blaxter M.L."/>
            <person name="Scott A.L."/>
        </authorList>
    </citation>
    <scope>NUCLEOTIDE SEQUENCE [LARGE SCALE GENOMIC DNA]</scope>
</reference>
<accession>A8NGB5</accession>
<feature type="non-terminal residue" evidence="1">
    <location>
        <position position="1"/>
    </location>
</feature>
<protein>
    <submittedName>
        <fullName evidence="1">Uncharacterized protein</fullName>
    </submittedName>
</protein>
<dbReference type="EMBL" id="DS237101">
    <property type="protein sequence ID" value="EDP39304.1"/>
    <property type="molecule type" value="Genomic_DNA"/>
</dbReference>
<gene>
    <name evidence="1" type="ORF">Bm1_01895</name>
</gene>
<organism evidence="1">
    <name type="scientific">Brugia malayi</name>
    <name type="common">Filarial nematode worm</name>
    <dbReference type="NCBI Taxonomy" id="6279"/>
    <lineage>
        <taxon>Eukaryota</taxon>
        <taxon>Metazoa</taxon>
        <taxon>Ecdysozoa</taxon>
        <taxon>Nematoda</taxon>
        <taxon>Chromadorea</taxon>
        <taxon>Rhabditida</taxon>
        <taxon>Spirurina</taxon>
        <taxon>Spiruromorpha</taxon>
        <taxon>Filarioidea</taxon>
        <taxon>Onchocercidae</taxon>
        <taxon>Brugia</taxon>
    </lineage>
</organism>
<evidence type="ECO:0000313" key="1">
    <source>
        <dbReference type="EMBL" id="EDP39304.1"/>
    </source>
</evidence>
<dbReference type="AlphaFoldDB" id="A8NGB5"/>
<sequence length="82" mass="9230">VFTLIHLKASRLINHTYSRLLRPLWLSSLAAILIYGRIQNGSGGTSCPQLVSEDMCGNNQRKTDKKNWLCGERRGCSSPLHF</sequence>